<dbReference type="Proteomes" id="UP000515121">
    <property type="component" value="Unplaced"/>
</dbReference>
<feature type="compositionally biased region" description="Basic and acidic residues" evidence="1">
    <location>
        <begin position="203"/>
        <end position="213"/>
    </location>
</feature>
<feature type="compositionally biased region" description="Low complexity" evidence="1">
    <location>
        <begin position="285"/>
        <end position="295"/>
    </location>
</feature>
<proteinExistence type="predicted"/>
<feature type="region of interest" description="Disordered" evidence="1">
    <location>
        <begin position="270"/>
        <end position="311"/>
    </location>
</feature>
<dbReference type="KEGG" id="dzi:111308318"/>
<dbReference type="PANTHER" id="PTHR31928:SF12">
    <property type="entry name" value="DUF3741 DOMAIN-CONTAINING PROTEIN"/>
    <property type="match status" value="1"/>
</dbReference>
<accession>A0A6P6ABZ1</accession>
<evidence type="ECO:0000313" key="4">
    <source>
        <dbReference type="Proteomes" id="UP000515121"/>
    </source>
</evidence>
<dbReference type="Pfam" id="PF21647">
    <property type="entry name" value="DUF6857"/>
    <property type="match status" value="1"/>
</dbReference>
<feature type="domain" description="DUF936" evidence="2">
    <location>
        <begin position="4"/>
        <end position="124"/>
    </location>
</feature>
<feature type="region of interest" description="Disordered" evidence="1">
    <location>
        <begin position="198"/>
        <end position="225"/>
    </location>
</feature>
<dbReference type="RefSeq" id="XP_022762372.1">
    <property type="nucleotide sequence ID" value="XM_022906637.1"/>
</dbReference>
<organism evidence="4 5">
    <name type="scientific">Durio zibethinus</name>
    <name type="common">Durian</name>
    <dbReference type="NCBI Taxonomy" id="66656"/>
    <lineage>
        <taxon>Eukaryota</taxon>
        <taxon>Viridiplantae</taxon>
        <taxon>Streptophyta</taxon>
        <taxon>Embryophyta</taxon>
        <taxon>Tracheophyta</taxon>
        <taxon>Spermatophyta</taxon>
        <taxon>Magnoliopsida</taxon>
        <taxon>eudicotyledons</taxon>
        <taxon>Gunneridae</taxon>
        <taxon>Pentapetalae</taxon>
        <taxon>rosids</taxon>
        <taxon>malvids</taxon>
        <taxon>Malvales</taxon>
        <taxon>Malvaceae</taxon>
        <taxon>Helicteroideae</taxon>
        <taxon>Durio</taxon>
    </lineage>
</organism>
<protein>
    <submittedName>
        <fullName evidence="5">Uncharacterized protein LOC111308318</fullName>
    </submittedName>
</protein>
<dbReference type="GeneID" id="111308318"/>
<keyword evidence="4" id="KW-1185">Reference proteome</keyword>
<evidence type="ECO:0000313" key="5">
    <source>
        <dbReference type="RefSeq" id="XP_022762372.1"/>
    </source>
</evidence>
<dbReference type="InterPro" id="IPR010341">
    <property type="entry name" value="DUF936_pln"/>
</dbReference>
<dbReference type="InterPro" id="IPR048297">
    <property type="entry name" value="DUF936_dom_pln"/>
</dbReference>
<dbReference type="AlphaFoldDB" id="A0A6P6ABZ1"/>
<name>A0A6P6ABZ1_DURZI</name>
<dbReference type="OrthoDB" id="773154at2759"/>
<reference evidence="5" key="1">
    <citation type="submission" date="2025-08" db="UniProtKB">
        <authorList>
            <consortium name="RefSeq"/>
        </authorList>
    </citation>
    <scope>IDENTIFICATION</scope>
    <source>
        <tissue evidence="5">Fruit stalk</tissue>
    </source>
</reference>
<dbReference type="Pfam" id="PF06075">
    <property type="entry name" value="DUF936"/>
    <property type="match status" value="1"/>
</dbReference>
<gene>
    <name evidence="5" type="primary">LOC111308318</name>
</gene>
<dbReference type="InterPro" id="IPR049172">
    <property type="entry name" value="DUF6857_pln"/>
</dbReference>
<feature type="region of interest" description="Disordered" evidence="1">
    <location>
        <begin position="139"/>
        <end position="159"/>
    </location>
</feature>
<sequence>MESLQSGVILKLVEDMGIEEKTVIDDCDDCKKSVLLQIRSIIPVLAEGDLWPKHGFFLEVSDSTHNIYVSLPQQEDEMVLCNKLQLGQFIYVEKLEVAYPVPMLKGVRPIPGRQPFDGDPKDLVGIDIMEKFCGTSKLPMQDRTAGKKKPRERAHSINPYKVPSRYQKTTIGGQNRRVMTRDHDVNKEVFHRGYSRNKLPSFLDKDNDSERSTSRSHSKSRSWCGVAKPSWEIPDSKHEIIPVRHSPNSHVSPVHSARYYSSNDSSITRTGINDGISQSLRPVKSPKYSGNSSSSIASKEPLTEGRTRVSSNNKKWAETEMLWDTLPSFLVKLGKEVLRQRDAALLAAVEASQEAAATERLLRCLSKFSELQLAKEDDQQRSINKFFKLQDYMAQCRAIVQSLTNISPLTTADSDLNSQGSTRELVKLAVDRKRNAATWVKAAVASDLIPLSSCRTKNVSGEAKDEAKITYKPNQVSKLNGTCTSRKQRNIGEFYSGLAAEKEVFPDWVKGRALITAGNLAHSLEDECNTWFLAYIENYLDGFNNEGLSQLPDSQVAESMCQIKRLNDWLDMMEKKEGSSDNSKLQSFELEAYGRVRNKIYWVLLKHIERTARVLENMNASAVG</sequence>
<dbReference type="PANTHER" id="PTHR31928">
    <property type="entry name" value="EXPRESSED PROTEIN"/>
    <property type="match status" value="1"/>
</dbReference>
<feature type="compositionally biased region" description="Polar residues" evidence="1">
    <location>
        <begin position="270"/>
        <end position="280"/>
    </location>
</feature>
<evidence type="ECO:0000259" key="3">
    <source>
        <dbReference type="Pfam" id="PF21647"/>
    </source>
</evidence>
<evidence type="ECO:0000256" key="1">
    <source>
        <dbReference type="SAM" id="MobiDB-lite"/>
    </source>
</evidence>
<feature type="domain" description="DUF6857" evidence="3">
    <location>
        <begin position="311"/>
        <end position="613"/>
    </location>
</feature>
<evidence type="ECO:0000259" key="2">
    <source>
        <dbReference type="Pfam" id="PF06075"/>
    </source>
</evidence>